<protein>
    <submittedName>
        <fullName evidence="1">Uncharacterized protein</fullName>
    </submittedName>
</protein>
<keyword evidence="2" id="KW-1185">Reference proteome</keyword>
<dbReference type="EMBL" id="LHYE01000005">
    <property type="protein sequence ID" value="KXB07606.1"/>
    <property type="molecule type" value="Genomic_DNA"/>
</dbReference>
<gene>
    <name evidence="1" type="ORF">AKJ51_00960</name>
</gene>
<dbReference type="AlphaFoldDB" id="A0A133VMC3"/>
<accession>A0A133VMC3</accession>
<evidence type="ECO:0000313" key="2">
    <source>
        <dbReference type="Proteomes" id="UP000070263"/>
    </source>
</evidence>
<comment type="caution">
    <text evidence="1">The sequence shown here is derived from an EMBL/GenBank/DDBJ whole genome shotgun (WGS) entry which is preliminary data.</text>
</comment>
<reference evidence="1 2" key="1">
    <citation type="journal article" date="2016" name="Sci. Rep.">
        <title>Metabolic traits of an uncultured archaeal lineage -MSBL1- from brine pools of the Red Sea.</title>
        <authorList>
            <person name="Mwirichia R."/>
            <person name="Alam I."/>
            <person name="Rashid M."/>
            <person name="Vinu M."/>
            <person name="Ba-Alawi W."/>
            <person name="Anthony Kamau A."/>
            <person name="Kamanda Ngugi D."/>
            <person name="Goker M."/>
            <person name="Klenk H.P."/>
            <person name="Bajic V."/>
            <person name="Stingl U."/>
        </authorList>
    </citation>
    <scope>NUCLEOTIDE SEQUENCE [LARGE SCALE GENOMIC DNA]</scope>
    <source>
        <strain evidence="1">SCGC-AAA382A20</strain>
    </source>
</reference>
<proteinExistence type="predicted"/>
<sequence>MNLTNGFVSLFEGIFLAKKQDDISEINKEEMERKIEEEMDDILGDDEYQDVYRKVKEKTRS</sequence>
<organism evidence="1 2">
    <name type="scientific">candidate division MSBL1 archaeon SCGC-AAA382A20</name>
    <dbReference type="NCBI Taxonomy" id="1698280"/>
    <lineage>
        <taxon>Archaea</taxon>
        <taxon>Methanobacteriati</taxon>
        <taxon>Methanobacteriota</taxon>
        <taxon>candidate division MSBL1</taxon>
    </lineage>
</organism>
<dbReference type="Proteomes" id="UP000070263">
    <property type="component" value="Unassembled WGS sequence"/>
</dbReference>
<evidence type="ECO:0000313" key="1">
    <source>
        <dbReference type="EMBL" id="KXB07606.1"/>
    </source>
</evidence>
<name>A0A133VMC3_9EURY</name>